<protein>
    <recommendedName>
        <fullName evidence="10">Syntaxin 6/10/61 N-terminal domain-containing protein</fullName>
    </recommendedName>
</protein>
<keyword evidence="6" id="KW-0333">Golgi apparatus</keyword>
<evidence type="ECO:0000256" key="7">
    <source>
        <dbReference type="ARBA" id="ARBA00023136"/>
    </source>
</evidence>
<organism evidence="11 12">
    <name type="scientific">Nepenthes gracilis</name>
    <name type="common">Slender pitcher plant</name>
    <dbReference type="NCBI Taxonomy" id="150966"/>
    <lineage>
        <taxon>Eukaryota</taxon>
        <taxon>Viridiplantae</taxon>
        <taxon>Streptophyta</taxon>
        <taxon>Embryophyta</taxon>
        <taxon>Tracheophyta</taxon>
        <taxon>Spermatophyta</taxon>
        <taxon>Magnoliopsida</taxon>
        <taxon>eudicotyledons</taxon>
        <taxon>Gunneridae</taxon>
        <taxon>Pentapetalae</taxon>
        <taxon>Caryophyllales</taxon>
        <taxon>Nepenthaceae</taxon>
        <taxon>Nepenthes</taxon>
    </lineage>
</organism>
<evidence type="ECO:0000256" key="3">
    <source>
        <dbReference type="ARBA" id="ARBA00022692"/>
    </source>
</evidence>
<dbReference type="SUPFAM" id="SSF47661">
    <property type="entry name" value="t-snare proteins"/>
    <property type="match status" value="1"/>
</dbReference>
<comment type="subcellular location">
    <subcellularLocation>
        <location evidence="8">Golgi apparatus</location>
        <location evidence="8">trans-Golgi network membrane</location>
        <topology evidence="8">Single-pass type IV membrane protein</topology>
    </subcellularLocation>
</comment>
<keyword evidence="2" id="KW-0813">Transport</keyword>
<dbReference type="GO" id="GO:0016020">
    <property type="term" value="C:membrane"/>
    <property type="evidence" value="ECO:0007669"/>
    <property type="project" value="InterPro"/>
</dbReference>
<evidence type="ECO:0000256" key="4">
    <source>
        <dbReference type="ARBA" id="ARBA00022927"/>
    </source>
</evidence>
<dbReference type="GO" id="GO:0048193">
    <property type="term" value="P:Golgi vesicle transport"/>
    <property type="evidence" value="ECO:0007669"/>
    <property type="project" value="InterPro"/>
</dbReference>
<feature type="domain" description="Syntaxin 6/10/61 N-terminal" evidence="10">
    <location>
        <begin position="11"/>
        <end position="103"/>
    </location>
</feature>
<dbReference type="GO" id="GO:0005794">
    <property type="term" value="C:Golgi apparatus"/>
    <property type="evidence" value="ECO:0007669"/>
    <property type="project" value="UniProtKB-SubCell"/>
</dbReference>
<keyword evidence="5 9" id="KW-1133">Transmembrane helix</keyword>
<proteinExistence type="inferred from homology"/>
<dbReference type="InterPro" id="IPR010989">
    <property type="entry name" value="SNARE"/>
</dbReference>
<evidence type="ECO:0000256" key="5">
    <source>
        <dbReference type="ARBA" id="ARBA00022989"/>
    </source>
</evidence>
<keyword evidence="12" id="KW-1185">Reference proteome</keyword>
<name>A0AAD3T824_NEPGR</name>
<dbReference type="Proteomes" id="UP001279734">
    <property type="component" value="Unassembled WGS sequence"/>
</dbReference>
<comment type="similarity">
    <text evidence="1">Belongs to the syntaxin family.</text>
</comment>
<dbReference type="InterPro" id="IPR015260">
    <property type="entry name" value="Syntaxin-6/10/61_N"/>
</dbReference>
<evidence type="ECO:0000256" key="8">
    <source>
        <dbReference type="ARBA" id="ARBA00037801"/>
    </source>
</evidence>
<evidence type="ECO:0000313" key="11">
    <source>
        <dbReference type="EMBL" id="GMH23751.1"/>
    </source>
</evidence>
<evidence type="ECO:0000256" key="6">
    <source>
        <dbReference type="ARBA" id="ARBA00023034"/>
    </source>
</evidence>
<evidence type="ECO:0000259" key="10">
    <source>
        <dbReference type="Pfam" id="PF09177"/>
    </source>
</evidence>
<dbReference type="GO" id="GO:0015031">
    <property type="term" value="P:protein transport"/>
    <property type="evidence" value="ECO:0007669"/>
    <property type="project" value="UniProtKB-KW"/>
</dbReference>
<dbReference type="AlphaFoldDB" id="A0AAD3T824"/>
<evidence type="ECO:0000256" key="2">
    <source>
        <dbReference type="ARBA" id="ARBA00022448"/>
    </source>
</evidence>
<keyword evidence="4" id="KW-0653">Protein transport</keyword>
<dbReference type="PANTHER" id="PTHR34949:SF6">
    <property type="entry name" value="EXPRESSED PROTEIN"/>
    <property type="match status" value="1"/>
</dbReference>
<reference evidence="11" key="1">
    <citation type="submission" date="2023-05" db="EMBL/GenBank/DDBJ databases">
        <title>Nepenthes gracilis genome sequencing.</title>
        <authorList>
            <person name="Fukushima K."/>
        </authorList>
    </citation>
    <scope>NUCLEOTIDE SEQUENCE</scope>
    <source>
        <strain evidence="11">SING2019-196</strain>
    </source>
</reference>
<dbReference type="EMBL" id="BSYO01000026">
    <property type="protein sequence ID" value="GMH23751.1"/>
    <property type="molecule type" value="Genomic_DNA"/>
</dbReference>
<dbReference type="CDD" id="cd21442">
    <property type="entry name" value="SNARE_NTD_STX6-like"/>
    <property type="match status" value="1"/>
</dbReference>
<sequence>MATHFDRWEKDPFFSEAEEVQESADRMESTYRTWIHSMKDTSGAWNAEELRRDLRTALGTTKWQLEEFQRAVRSSYNNYNDAQEAKDRHRQFILALDDKISSVENSLQNSAVSDGKVPSPWVRLDEGECDELALFLSGASIPEDSLVIKVIDTDEKQSGQQMMDSRLVSGGLKNECQGSLQQLMHGKDEKVYGHRRTASANADIGSWKIMVAEDGFSQISSHGQVETTPRRVPSFSGFIGTMESASMLKFPKNGFRKWKAADHQQEDDTALLRSQQLNKGVNPCCERSKSCLDSCDDCYNDKQLYSWHGAIQRLLQRSQYQVQYSRPLQVVFWIVLLLLSIAVFMLRVI</sequence>
<dbReference type="PANTHER" id="PTHR34949">
    <property type="entry name" value="OS05G0443700 PROTEIN"/>
    <property type="match status" value="1"/>
</dbReference>
<keyword evidence="3 9" id="KW-0812">Transmembrane</keyword>
<dbReference type="Pfam" id="PF09177">
    <property type="entry name" value="STX6_10_61_N"/>
    <property type="match status" value="1"/>
</dbReference>
<dbReference type="FunFam" id="1.20.58.90:FF:000004">
    <property type="entry name" value="Syntaxin 10"/>
    <property type="match status" value="1"/>
</dbReference>
<accession>A0AAD3T824</accession>
<evidence type="ECO:0000313" key="12">
    <source>
        <dbReference type="Proteomes" id="UP001279734"/>
    </source>
</evidence>
<evidence type="ECO:0000256" key="9">
    <source>
        <dbReference type="SAM" id="Phobius"/>
    </source>
</evidence>
<dbReference type="Gene3D" id="1.20.58.90">
    <property type="match status" value="1"/>
</dbReference>
<feature type="transmembrane region" description="Helical" evidence="9">
    <location>
        <begin position="330"/>
        <end position="348"/>
    </location>
</feature>
<keyword evidence="7 9" id="KW-0472">Membrane</keyword>
<gene>
    <name evidence="11" type="ORF">Nepgr_025594</name>
</gene>
<evidence type="ECO:0000256" key="1">
    <source>
        <dbReference type="ARBA" id="ARBA00009063"/>
    </source>
</evidence>
<comment type="caution">
    <text evidence="11">The sequence shown here is derived from an EMBL/GenBank/DDBJ whole genome shotgun (WGS) entry which is preliminary data.</text>
</comment>